<comment type="similarity">
    <text evidence="1">Belongs to the major facilitator superfamily.</text>
</comment>
<evidence type="ECO:0000313" key="4">
    <source>
        <dbReference type="RefSeq" id="XP_036355050.1"/>
    </source>
</evidence>
<keyword evidence="2" id="KW-0812">Transmembrane</keyword>
<dbReference type="GO" id="GO:0005886">
    <property type="term" value="C:plasma membrane"/>
    <property type="evidence" value="ECO:0007669"/>
    <property type="project" value="TreeGrafter"/>
</dbReference>
<dbReference type="RefSeq" id="XP_036355050.1">
    <property type="nucleotide sequence ID" value="XM_036499157.1"/>
</dbReference>
<gene>
    <name evidence="4" type="primary">LOC115229271</name>
</gene>
<keyword evidence="2" id="KW-1133">Transmembrane helix</keyword>
<feature type="transmembrane region" description="Helical" evidence="2">
    <location>
        <begin position="83"/>
        <end position="107"/>
    </location>
</feature>
<name>A0A7E6EJA5_9MOLL</name>
<evidence type="ECO:0000313" key="3">
    <source>
        <dbReference type="Proteomes" id="UP000515154"/>
    </source>
</evidence>
<proteinExistence type="inferred from homology"/>
<accession>A0A7E6EJA5</accession>
<dbReference type="AlphaFoldDB" id="A0A7E6EJA5"/>
<sequence>MIGAILALFGTFFHLKNPPNCQNPENCSVIAQSIYYIPLGMCFQFGWACSQISHLSLMNVISDSDEERIILNSIRRRQIKLKILFATIYAIARLITNISLIYYPVYLVYTLKLKSNESAFVYGLVSFTDKTSTGVLVVIIQTIEKL</sequence>
<keyword evidence="2" id="KW-0472">Membrane</keyword>
<dbReference type="PANTHER" id="PTHR11328:SF28">
    <property type="entry name" value="MAJOR FACILITATOR SUPERFAMILY DOMAIN-CONTAINING PROTEIN 12"/>
    <property type="match status" value="1"/>
</dbReference>
<dbReference type="GO" id="GO:0008643">
    <property type="term" value="P:carbohydrate transport"/>
    <property type="evidence" value="ECO:0007669"/>
    <property type="project" value="InterPro"/>
</dbReference>
<evidence type="ECO:0000256" key="1">
    <source>
        <dbReference type="ARBA" id="ARBA00008335"/>
    </source>
</evidence>
<dbReference type="InterPro" id="IPR039672">
    <property type="entry name" value="MFS_2"/>
</dbReference>
<keyword evidence="3" id="KW-1185">Reference proteome</keyword>
<reference evidence="4" key="1">
    <citation type="submission" date="2025-08" db="UniProtKB">
        <authorList>
            <consortium name="RefSeq"/>
        </authorList>
    </citation>
    <scope>IDENTIFICATION</scope>
</reference>
<dbReference type="Proteomes" id="UP000515154">
    <property type="component" value="Unplaced"/>
</dbReference>
<dbReference type="KEGG" id="osn:115229271"/>
<dbReference type="PANTHER" id="PTHR11328">
    <property type="entry name" value="MAJOR FACILITATOR SUPERFAMILY DOMAIN-CONTAINING PROTEIN"/>
    <property type="match status" value="1"/>
</dbReference>
<evidence type="ECO:0000256" key="2">
    <source>
        <dbReference type="SAM" id="Phobius"/>
    </source>
</evidence>
<dbReference type="GO" id="GO:0015293">
    <property type="term" value="F:symporter activity"/>
    <property type="evidence" value="ECO:0007669"/>
    <property type="project" value="InterPro"/>
</dbReference>
<organism evidence="3 4">
    <name type="scientific">Octopus sinensis</name>
    <name type="common">East Asian common octopus</name>
    <dbReference type="NCBI Taxonomy" id="2607531"/>
    <lineage>
        <taxon>Eukaryota</taxon>
        <taxon>Metazoa</taxon>
        <taxon>Spiralia</taxon>
        <taxon>Lophotrochozoa</taxon>
        <taxon>Mollusca</taxon>
        <taxon>Cephalopoda</taxon>
        <taxon>Coleoidea</taxon>
        <taxon>Octopodiformes</taxon>
        <taxon>Octopoda</taxon>
        <taxon>Incirrata</taxon>
        <taxon>Octopodidae</taxon>
        <taxon>Octopus</taxon>
    </lineage>
</organism>
<feature type="transmembrane region" description="Helical" evidence="2">
    <location>
        <begin position="119"/>
        <end position="140"/>
    </location>
</feature>
<protein>
    <submittedName>
        <fullName evidence="4">Uncharacterized protein LOC115229271</fullName>
    </submittedName>
</protein>